<evidence type="ECO:0000256" key="2">
    <source>
        <dbReference type="ARBA" id="ARBA00006375"/>
    </source>
</evidence>
<keyword evidence="6" id="KW-0999">Mitochondrion inner membrane</keyword>
<evidence type="ECO:0000256" key="1">
    <source>
        <dbReference type="ARBA" id="ARBA00004448"/>
    </source>
</evidence>
<dbReference type="PANTHER" id="PTHR46356:SF1">
    <property type="entry name" value="MITOCHONDRIAL 2-OXODICARBOXYLATE CARRIER"/>
    <property type="match status" value="1"/>
</dbReference>
<keyword evidence="3" id="KW-0813">Transport</keyword>
<keyword evidence="4 10" id="KW-0812">Transmembrane</keyword>
<evidence type="ECO:0000256" key="4">
    <source>
        <dbReference type="ARBA" id="ARBA00022692"/>
    </source>
</evidence>
<dbReference type="PANTHER" id="PTHR46356">
    <property type="entry name" value="MITOCHONDRIAL 2-OXODICARBOXYLATE CARRIER"/>
    <property type="match status" value="1"/>
</dbReference>
<evidence type="ECO:0008006" key="13">
    <source>
        <dbReference type="Google" id="ProtNLM"/>
    </source>
</evidence>
<feature type="region of interest" description="Disordered" evidence="11">
    <location>
        <begin position="1"/>
        <end position="36"/>
    </location>
</feature>
<keyword evidence="9 10" id="KW-0472">Membrane</keyword>
<evidence type="ECO:0000256" key="11">
    <source>
        <dbReference type="SAM" id="MobiDB-lite"/>
    </source>
</evidence>
<feature type="region of interest" description="Disordered" evidence="11">
    <location>
        <begin position="375"/>
        <end position="402"/>
    </location>
</feature>
<dbReference type="SUPFAM" id="SSF103506">
    <property type="entry name" value="Mitochondrial carrier"/>
    <property type="match status" value="1"/>
</dbReference>
<evidence type="ECO:0000256" key="10">
    <source>
        <dbReference type="PROSITE-ProRule" id="PRU00282"/>
    </source>
</evidence>
<comment type="subcellular location">
    <subcellularLocation>
        <location evidence="1">Mitochondrion inner membrane</location>
        <topology evidence="1">Multi-pass membrane protein</topology>
    </subcellularLocation>
</comment>
<evidence type="ECO:0000256" key="5">
    <source>
        <dbReference type="ARBA" id="ARBA00022737"/>
    </source>
</evidence>
<feature type="compositionally biased region" description="Low complexity" evidence="11">
    <location>
        <begin position="238"/>
        <end position="248"/>
    </location>
</feature>
<evidence type="ECO:0000256" key="6">
    <source>
        <dbReference type="ARBA" id="ARBA00022792"/>
    </source>
</evidence>
<organism evidence="12">
    <name type="scientific">Chromera velia CCMP2878</name>
    <dbReference type="NCBI Taxonomy" id="1169474"/>
    <lineage>
        <taxon>Eukaryota</taxon>
        <taxon>Sar</taxon>
        <taxon>Alveolata</taxon>
        <taxon>Colpodellida</taxon>
        <taxon>Chromeraceae</taxon>
        <taxon>Chromera</taxon>
    </lineage>
</organism>
<dbReference type="EMBL" id="CDMZ01003118">
    <property type="protein sequence ID" value="CEM45164.1"/>
    <property type="molecule type" value="Genomic_DNA"/>
</dbReference>
<feature type="repeat" description="Solcar" evidence="10">
    <location>
        <begin position="341"/>
        <end position="476"/>
    </location>
</feature>
<evidence type="ECO:0000313" key="12">
    <source>
        <dbReference type="EMBL" id="CEM45164.1"/>
    </source>
</evidence>
<dbReference type="Gene3D" id="1.50.40.10">
    <property type="entry name" value="Mitochondrial carrier domain"/>
    <property type="match status" value="2"/>
</dbReference>
<dbReference type="VEuPathDB" id="CryptoDB:Cvel_28948"/>
<sequence length="501" mass="52795">MSSALPEGGISGPPNGPSSGCQQSANEIGSGSESGNGNPILKDYVEAATVGALRGLARLPLEHPFDRVRTLWQRHPHLTSVWQVSALMRKGGGQALNNLKEKGQKQKMAFGGLWGLYAGAVPNAARLALKEVYRWPMMLALPPLYTGLFFSHKAGADKDHAGAKTLAGFTVASVEAFILCPIERMKVVLMTHQSGSAKHAMRELFRSVLHPHPPQPPTRRHPEACNPASSGPSKFPGTASSSPAPSTAVEQAAALGGRQNGGAACSVDGKFGGDRIAGTSLKSPRGTLGGNFFGSLGALHSILYRGVGVLYMRQVVAWTTFLAADAKLKALAKKMEGKEKLGPVTMLAVGAGVGVLNTLCVMPFDCVKTQMQSIDGDGDGRGGGQKSGTTTGANGKCSSAPSSATKVASFSALDDGGTHARPPPENHRGKGITATALSIYRDHGVRGFYVGFRLRIIQYLMNAIVTVYLLDFMERRWARFYLSVPGKGAACTKCPSDHCDK</sequence>
<dbReference type="PROSITE" id="PS50920">
    <property type="entry name" value="SOLCAR"/>
    <property type="match status" value="1"/>
</dbReference>
<dbReference type="InterPro" id="IPR018108">
    <property type="entry name" value="MCP_transmembrane"/>
</dbReference>
<dbReference type="GO" id="GO:0005743">
    <property type="term" value="C:mitochondrial inner membrane"/>
    <property type="evidence" value="ECO:0007669"/>
    <property type="project" value="UniProtKB-SubCell"/>
</dbReference>
<dbReference type="AlphaFoldDB" id="A0A0G4HLB8"/>
<feature type="region of interest" description="Disordered" evidence="11">
    <location>
        <begin position="208"/>
        <end position="251"/>
    </location>
</feature>
<proteinExistence type="inferred from homology"/>
<protein>
    <recommendedName>
        <fullName evidence="13">Mitochondrial carrier protein</fullName>
    </recommendedName>
</protein>
<dbReference type="InterPro" id="IPR023395">
    <property type="entry name" value="MCP_dom_sf"/>
</dbReference>
<name>A0A0G4HLB8_9ALVE</name>
<dbReference type="InterPro" id="IPR051752">
    <property type="entry name" value="Mito_2-oxodicarb_carrier"/>
</dbReference>
<evidence type="ECO:0000256" key="8">
    <source>
        <dbReference type="ARBA" id="ARBA00023128"/>
    </source>
</evidence>
<reference evidence="12" key="1">
    <citation type="submission" date="2014-11" db="EMBL/GenBank/DDBJ databases">
        <authorList>
            <person name="Otto D Thomas"/>
            <person name="Naeem Raeece"/>
        </authorList>
    </citation>
    <scope>NUCLEOTIDE SEQUENCE</scope>
</reference>
<feature type="compositionally biased region" description="Low complexity" evidence="11">
    <location>
        <begin position="17"/>
        <end position="36"/>
    </location>
</feature>
<keyword evidence="5" id="KW-0677">Repeat</keyword>
<keyword evidence="8" id="KW-0496">Mitochondrion</keyword>
<accession>A0A0G4HLB8</accession>
<gene>
    <name evidence="12" type="ORF">Cvel_28948</name>
</gene>
<evidence type="ECO:0000256" key="3">
    <source>
        <dbReference type="ARBA" id="ARBA00022448"/>
    </source>
</evidence>
<comment type="similarity">
    <text evidence="2">Belongs to the mitochondrial carrier (TC 2.A.29) family.</text>
</comment>
<evidence type="ECO:0000256" key="9">
    <source>
        <dbReference type="ARBA" id="ARBA00023136"/>
    </source>
</evidence>
<evidence type="ECO:0000256" key="7">
    <source>
        <dbReference type="ARBA" id="ARBA00022989"/>
    </source>
</evidence>
<keyword evidence="7" id="KW-1133">Transmembrane helix</keyword>